<dbReference type="GO" id="GO:0000156">
    <property type="term" value="F:phosphorelay response regulator activity"/>
    <property type="evidence" value="ECO:0007669"/>
    <property type="project" value="InterPro"/>
</dbReference>
<dbReference type="SMART" id="SM00448">
    <property type="entry name" value="REC"/>
    <property type="match status" value="1"/>
</dbReference>
<keyword evidence="4" id="KW-0238">DNA-binding</keyword>
<feature type="modified residue" description="4-aspartylphosphate" evidence="1">
    <location>
        <position position="54"/>
    </location>
</feature>
<evidence type="ECO:0000313" key="5">
    <source>
        <dbReference type="Proteomes" id="UP000239872"/>
    </source>
</evidence>
<evidence type="ECO:0000256" key="1">
    <source>
        <dbReference type="PROSITE-ProRule" id="PRU00169"/>
    </source>
</evidence>
<dbReference type="InterPro" id="IPR007492">
    <property type="entry name" value="LytTR_DNA-bd_dom"/>
</dbReference>
<dbReference type="Pfam" id="PF00072">
    <property type="entry name" value="Response_reg"/>
    <property type="match status" value="1"/>
</dbReference>
<feature type="domain" description="Response regulatory" evidence="2">
    <location>
        <begin position="3"/>
        <end position="114"/>
    </location>
</feature>
<reference evidence="4 5" key="1">
    <citation type="submission" date="2018-01" db="EMBL/GenBank/DDBJ databases">
        <title>A novel member of the phylum Bacteroidetes isolated from glacier ice.</title>
        <authorList>
            <person name="Liu Q."/>
            <person name="Xin Y.-H."/>
        </authorList>
    </citation>
    <scope>NUCLEOTIDE SEQUENCE [LARGE SCALE GENOMIC DNA]</scope>
    <source>
        <strain evidence="4 5">RB1R16</strain>
    </source>
</reference>
<dbReference type="PANTHER" id="PTHR37299">
    <property type="entry name" value="TRANSCRIPTIONAL REGULATOR-RELATED"/>
    <property type="match status" value="1"/>
</dbReference>
<dbReference type="PROSITE" id="PS50930">
    <property type="entry name" value="HTH_LYTTR"/>
    <property type="match status" value="1"/>
</dbReference>
<evidence type="ECO:0000259" key="2">
    <source>
        <dbReference type="PROSITE" id="PS50110"/>
    </source>
</evidence>
<comment type="caution">
    <text evidence="4">The sequence shown here is derived from an EMBL/GenBank/DDBJ whole genome shotgun (WGS) entry which is preliminary data.</text>
</comment>
<organism evidence="4 5">
    <name type="scientific">Flavipsychrobacter stenotrophus</name>
    <dbReference type="NCBI Taxonomy" id="2077091"/>
    <lineage>
        <taxon>Bacteria</taxon>
        <taxon>Pseudomonadati</taxon>
        <taxon>Bacteroidota</taxon>
        <taxon>Chitinophagia</taxon>
        <taxon>Chitinophagales</taxon>
        <taxon>Chitinophagaceae</taxon>
        <taxon>Flavipsychrobacter</taxon>
    </lineage>
</organism>
<dbReference type="Gene3D" id="3.40.50.2300">
    <property type="match status" value="1"/>
</dbReference>
<dbReference type="OrthoDB" id="1646880at2"/>
<feature type="domain" description="HTH LytTR-type" evidence="3">
    <location>
        <begin position="130"/>
        <end position="229"/>
    </location>
</feature>
<proteinExistence type="predicted"/>
<dbReference type="AlphaFoldDB" id="A0A2S7T1J8"/>
<evidence type="ECO:0000313" key="4">
    <source>
        <dbReference type="EMBL" id="PQJ13092.1"/>
    </source>
</evidence>
<dbReference type="EMBL" id="PPSL01000001">
    <property type="protein sequence ID" value="PQJ13092.1"/>
    <property type="molecule type" value="Genomic_DNA"/>
</dbReference>
<dbReference type="Gene3D" id="2.40.50.1020">
    <property type="entry name" value="LytTr DNA-binding domain"/>
    <property type="match status" value="1"/>
</dbReference>
<dbReference type="SMART" id="SM00850">
    <property type="entry name" value="LytTR"/>
    <property type="match status" value="1"/>
</dbReference>
<gene>
    <name evidence="4" type="ORF">CJD36_004935</name>
</gene>
<dbReference type="InterPro" id="IPR011006">
    <property type="entry name" value="CheY-like_superfamily"/>
</dbReference>
<dbReference type="PROSITE" id="PS50110">
    <property type="entry name" value="RESPONSE_REGULATORY"/>
    <property type="match status" value="1"/>
</dbReference>
<dbReference type="RefSeq" id="WP_105037976.1">
    <property type="nucleotide sequence ID" value="NZ_PPSL01000001.1"/>
</dbReference>
<keyword evidence="1" id="KW-0597">Phosphoprotein</keyword>
<keyword evidence="5" id="KW-1185">Reference proteome</keyword>
<sequence length="229" mass="25828">MITALALDDEPLALEIMKAYCGRIDFLDLKYATTSPTEAMNYLKDNPIDLLFLDINMPGITGIDFFKAAGGNALVIFTTAHSEYAVEGFNISATDYLLKPFKFSRFMQAVDKAREQVNYINTVDPASQYLYIRADYSTQKILIDDIIYIEGMDNYIKLHIAGKKPILARMSMKGIVEKLPEKDFIRVHRSYIVSVKKITSAKNKAVYIDATEIPIGINYAEKVLPLFNA</sequence>
<accession>A0A2S7T1J8</accession>
<evidence type="ECO:0000259" key="3">
    <source>
        <dbReference type="PROSITE" id="PS50930"/>
    </source>
</evidence>
<dbReference type="Proteomes" id="UP000239872">
    <property type="component" value="Unassembled WGS sequence"/>
</dbReference>
<dbReference type="PANTHER" id="PTHR37299:SF1">
    <property type="entry name" value="STAGE 0 SPORULATION PROTEIN A HOMOLOG"/>
    <property type="match status" value="1"/>
</dbReference>
<dbReference type="GO" id="GO:0003677">
    <property type="term" value="F:DNA binding"/>
    <property type="evidence" value="ECO:0007669"/>
    <property type="project" value="UniProtKB-KW"/>
</dbReference>
<dbReference type="SUPFAM" id="SSF52172">
    <property type="entry name" value="CheY-like"/>
    <property type="match status" value="1"/>
</dbReference>
<dbReference type="Pfam" id="PF04397">
    <property type="entry name" value="LytTR"/>
    <property type="match status" value="1"/>
</dbReference>
<name>A0A2S7T1J8_9BACT</name>
<dbReference type="InterPro" id="IPR046947">
    <property type="entry name" value="LytR-like"/>
</dbReference>
<dbReference type="InterPro" id="IPR001789">
    <property type="entry name" value="Sig_transdc_resp-reg_receiver"/>
</dbReference>
<protein>
    <submittedName>
        <fullName evidence="4">DNA-binding response regulator</fullName>
    </submittedName>
</protein>